<dbReference type="EMBL" id="BJWG01000013">
    <property type="protein sequence ID" value="GEL95989.1"/>
    <property type="molecule type" value="Genomic_DNA"/>
</dbReference>
<keyword evidence="1" id="KW-0812">Transmembrane</keyword>
<dbReference type="AlphaFoldDB" id="A0A511JDX9"/>
<gene>
    <name evidence="2" type="ORF">CCO02nite_26470</name>
</gene>
<dbReference type="RefSeq" id="WP_186812700.1">
    <property type="nucleotide sequence ID" value="NZ_BJWG01000013.1"/>
</dbReference>
<dbReference type="Proteomes" id="UP000321720">
    <property type="component" value="Unassembled WGS sequence"/>
</dbReference>
<protein>
    <submittedName>
        <fullName evidence="2">Uncharacterized protein</fullName>
    </submittedName>
</protein>
<sequence length="133" mass="14510">MQRRIGPEHVVDWFVYVVVLNLATQFVPQVITESFAMSLLVALLLKLVLEAVLALKRRVKGRFADATTTAGKVTSALLLLVLLPGSKFVVLELVDVVFGDAVDLDGFFLVTALILTLLLARLGVRRLLASPNP</sequence>
<keyword evidence="1" id="KW-1133">Transmembrane helix</keyword>
<feature type="transmembrane region" description="Helical" evidence="1">
    <location>
        <begin position="37"/>
        <end position="55"/>
    </location>
</feature>
<accession>A0A511JDX9</accession>
<organism evidence="2 3">
    <name type="scientific">Cellulomonas composti</name>
    <dbReference type="NCBI Taxonomy" id="266130"/>
    <lineage>
        <taxon>Bacteria</taxon>
        <taxon>Bacillati</taxon>
        <taxon>Actinomycetota</taxon>
        <taxon>Actinomycetes</taxon>
        <taxon>Micrococcales</taxon>
        <taxon>Cellulomonadaceae</taxon>
        <taxon>Cellulomonas</taxon>
    </lineage>
</organism>
<evidence type="ECO:0000313" key="3">
    <source>
        <dbReference type="Proteomes" id="UP000321720"/>
    </source>
</evidence>
<evidence type="ECO:0000313" key="2">
    <source>
        <dbReference type="EMBL" id="GEL95989.1"/>
    </source>
</evidence>
<name>A0A511JDX9_9CELL</name>
<comment type="caution">
    <text evidence="2">The sequence shown here is derived from an EMBL/GenBank/DDBJ whole genome shotgun (WGS) entry which is preliminary data.</text>
</comment>
<keyword evidence="3" id="KW-1185">Reference proteome</keyword>
<feature type="transmembrane region" description="Helical" evidence="1">
    <location>
        <begin position="12"/>
        <end position="31"/>
    </location>
</feature>
<evidence type="ECO:0000256" key="1">
    <source>
        <dbReference type="SAM" id="Phobius"/>
    </source>
</evidence>
<feature type="transmembrane region" description="Helical" evidence="1">
    <location>
        <begin position="106"/>
        <end position="124"/>
    </location>
</feature>
<feature type="transmembrane region" description="Helical" evidence="1">
    <location>
        <begin position="76"/>
        <end position="94"/>
    </location>
</feature>
<reference evidence="2 3" key="1">
    <citation type="submission" date="2019-07" db="EMBL/GenBank/DDBJ databases">
        <title>Whole genome shotgun sequence of Cellulomonas composti NBRC 100758.</title>
        <authorList>
            <person name="Hosoyama A."/>
            <person name="Uohara A."/>
            <person name="Ohji S."/>
            <person name="Ichikawa N."/>
        </authorList>
    </citation>
    <scope>NUCLEOTIDE SEQUENCE [LARGE SCALE GENOMIC DNA]</scope>
    <source>
        <strain evidence="2 3">NBRC 100758</strain>
    </source>
</reference>
<proteinExistence type="predicted"/>
<keyword evidence="1" id="KW-0472">Membrane</keyword>